<dbReference type="EMBL" id="JAACAK010000064">
    <property type="protein sequence ID" value="NIR75131.1"/>
    <property type="molecule type" value="Genomic_DNA"/>
</dbReference>
<comment type="caution">
    <text evidence="1">The sequence shown here is derived from an EMBL/GenBank/DDBJ whole genome shotgun (WGS) entry which is preliminary data.</text>
</comment>
<dbReference type="AlphaFoldDB" id="A0AAE4ZBF5"/>
<protein>
    <submittedName>
        <fullName evidence="1">Uncharacterized protein</fullName>
    </submittedName>
</protein>
<accession>A0AAE4ZBF5</accession>
<proteinExistence type="predicted"/>
<name>A0AAE4ZBF5_9BACT</name>
<organism evidence="1 2">
    <name type="scientific">Candidatus Kutchimonas denitrificans</name>
    <dbReference type="NCBI Taxonomy" id="3056748"/>
    <lineage>
        <taxon>Bacteria</taxon>
        <taxon>Pseudomonadati</taxon>
        <taxon>Gemmatimonadota</taxon>
        <taxon>Gemmatimonadia</taxon>
        <taxon>Candidatus Palauibacterales</taxon>
        <taxon>Candidatus Palauibacteraceae</taxon>
        <taxon>Candidatus Kutchimonas</taxon>
    </lineage>
</organism>
<dbReference type="Proteomes" id="UP000702544">
    <property type="component" value="Unassembled WGS sequence"/>
</dbReference>
<gene>
    <name evidence="1" type="ORF">GWO12_08475</name>
</gene>
<sequence length="192" mass="21784">MAVGRGAPTANYPTLTRYTGSGELVNGSFEEGRFLRAFPGAISVSQPFAVHVNEFVFVGHSLSNVIQKLDLDGRLLQEFVIGRTHLSEPELENLAGEGAYRLRQWVRRHTAPVDIHVVDELYLVVVYRDWSVDAMEWHWLYDVYTATGVPLAEQIFSELRLIDVSKESLIFVDETVVPYRVSVRRLAPSMFE</sequence>
<evidence type="ECO:0000313" key="2">
    <source>
        <dbReference type="Proteomes" id="UP000702544"/>
    </source>
</evidence>
<evidence type="ECO:0000313" key="1">
    <source>
        <dbReference type="EMBL" id="NIR75131.1"/>
    </source>
</evidence>
<reference evidence="1 2" key="1">
    <citation type="submission" date="2020-01" db="EMBL/GenBank/DDBJ databases">
        <title>Genomes assembled from Gulf of Kutch pelagic sediment metagenomes.</title>
        <authorList>
            <person name="Chandrashekar M."/>
            <person name="Mahajan M.S."/>
            <person name="Dave K.J."/>
            <person name="Vatsa P."/>
            <person name="Nathani N.M."/>
        </authorList>
    </citation>
    <scope>NUCLEOTIDE SEQUENCE [LARGE SCALE GENOMIC DNA]</scope>
    <source>
        <strain evidence="1">KS3-K002</strain>
    </source>
</reference>